<reference evidence="2" key="1">
    <citation type="submission" date="2018-05" db="EMBL/GenBank/DDBJ databases">
        <authorList>
            <person name="Lanie J.A."/>
            <person name="Ng W.-L."/>
            <person name="Kazmierczak K.M."/>
            <person name="Andrzejewski T.M."/>
            <person name="Davidsen T.M."/>
            <person name="Wayne K.J."/>
            <person name="Tettelin H."/>
            <person name="Glass J.I."/>
            <person name="Rusch D."/>
            <person name="Podicherti R."/>
            <person name="Tsui H.-C.T."/>
            <person name="Winkler M.E."/>
        </authorList>
    </citation>
    <scope>NUCLEOTIDE SEQUENCE</scope>
</reference>
<name>A0A381THP2_9ZZZZ</name>
<dbReference type="InterPro" id="IPR001466">
    <property type="entry name" value="Beta-lactam-related"/>
</dbReference>
<dbReference type="AlphaFoldDB" id="A0A381THP2"/>
<dbReference type="Gene3D" id="3.40.710.10">
    <property type="entry name" value="DD-peptidase/beta-lactamase superfamily"/>
    <property type="match status" value="1"/>
</dbReference>
<sequence length="396" mass="45496">MMQGFPVAKENRIPRDLWDRPPWNRWSFQHIREILPTTEVWRGSGPSWQIPEHPLDLGQIKFSDHRGEKTCIADWLNNNYADGIAVIHHGELCYERYFNNMTERTVHLSQSMAKSITSAIAGILVGRGLLDPQESITTYLPELKQTAWQDAQLRHALDMTSGVRYDEDYEAPDSDIAATDIASGWRKPHRNVRNFQCMWDQILSLKHLVRPHGELFEYRSIETDVLAHCMERVTRTRLAELVSQELWQPLGAQENACFTVDSAGYSLADGGFNATLRDYSRFGQMLCNGGVGNGKQIVPLDWIVDTLDANPDIFHEPYNLGITNGAYRNQFWIRDVDRKVMMARGVFGQLIYIDIDNRLTITRLASWPEFLSTERKLDDYCAIDAITKHLTEVTHE</sequence>
<dbReference type="PANTHER" id="PTHR43283">
    <property type="entry name" value="BETA-LACTAMASE-RELATED"/>
    <property type="match status" value="1"/>
</dbReference>
<accession>A0A381THP2</accession>
<dbReference type="PANTHER" id="PTHR43283:SF7">
    <property type="entry name" value="BETA-LACTAMASE-RELATED DOMAIN-CONTAINING PROTEIN"/>
    <property type="match status" value="1"/>
</dbReference>
<dbReference type="InterPro" id="IPR050789">
    <property type="entry name" value="Diverse_Enzym_Activities"/>
</dbReference>
<evidence type="ECO:0000259" key="1">
    <source>
        <dbReference type="Pfam" id="PF00144"/>
    </source>
</evidence>
<dbReference type="InterPro" id="IPR012338">
    <property type="entry name" value="Beta-lactam/transpept-like"/>
</dbReference>
<organism evidence="2">
    <name type="scientific">marine metagenome</name>
    <dbReference type="NCBI Taxonomy" id="408172"/>
    <lineage>
        <taxon>unclassified sequences</taxon>
        <taxon>metagenomes</taxon>
        <taxon>ecological metagenomes</taxon>
    </lineage>
</organism>
<dbReference type="EMBL" id="UINC01004321">
    <property type="protein sequence ID" value="SVA13453.1"/>
    <property type="molecule type" value="Genomic_DNA"/>
</dbReference>
<feature type="domain" description="Beta-lactamase-related" evidence="1">
    <location>
        <begin position="84"/>
        <end position="370"/>
    </location>
</feature>
<gene>
    <name evidence="2" type="ORF">METZ01_LOCUS66307</name>
</gene>
<proteinExistence type="predicted"/>
<dbReference type="Pfam" id="PF00144">
    <property type="entry name" value="Beta-lactamase"/>
    <property type="match status" value="1"/>
</dbReference>
<protein>
    <recommendedName>
        <fullName evidence="1">Beta-lactamase-related domain-containing protein</fullName>
    </recommendedName>
</protein>
<evidence type="ECO:0000313" key="2">
    <source>
        <dbReference type="EMBL" id="SVA13453.1"/>
    </source>
</evidence>
<dbReference type="SUPFAM" id="SSF56601">
    <property type="entry name" value="beta-lactamase/transpeptidase-like"/>
    <property type="match status" value="1"/>
</dbReference>